<evidence type="ECO:0000256" key="5">
    <source>
        <dbReference type="ARBA" id="ARBA00023136"/>
    </source>
</evidence>
<dbReference type="EMBL" id="JAHUTJ010027735">
    <property type="protein sequence ID" value="MED6275402.1"/>
    <property type="molecule type" value="Genomic_DNA"/>
</dbReference>
<keyword evidence="4 7" id="KW-1133">Transmembrane helix</keyword>
<protein>
    <submittedName>
        <fullName evidence="8">Uncharacterized protein</fullName>
    </submittedName>
</protein>
<feature type="compositionally biased region" description="Polar residues" evidence="6">
    <location>
        <begin position="1"/>
        <end position="10"/>
    </location>
</feature>
<feature type="region of interest" description="Disordered" evidence="6">
    <location>
        <begin position="1"/>
        <end position="28"/>
    </location>
</feature>
<dbReference type="Proteomes" id="UP001352852">
    <property type="component" value="Unassembled WGS sequence"/>
</dbReference>
<gene>
    <name evidence="8" type="ORF">CHARACLAT_026256</name>
</gene>
<evidence type="ECO:0000256" key="6">
    <source>
        <dbReference type="SAM" id="MobiDB-lite"/>
    </source>
</evidence>
<evidence type="ECO:0000256" key="4">
    <source>
        <dbReference type="ARBA" id="ARBA00022989"/>
    </source>
</evidence>
<proteinExistence type="inferred from homology"/>
<evidence type="ECO:0000313" key="9">
    <source>
        <dbReference type="Proteomes" id="UP001352852"/>
    </source>
</evidence>
<feature type="transmembrane region" description="Helical" evidence="7">
    <location>
        <begin position="88"/>
        <end position="114"/>
    </location>
</feature>
<evidence type="ECO:0000256" key="2">
    <source>
        <dbReference type="ARBA" id="ARBA00006843"/>
    </source>
</evidence>
<keyword evidence="9" id="KW-1185">Reference proteome</keyword>
<keyword evidence="3 7" id="KW-0812">Transmembrane</keyword>
<keyword evidence="5 7" id="KW-0472">Membrane</keyword>
<sequence>MWFSGENNTANHEDHKKDTHSRRRLKSSTDSLQIAAELTAMNPTEAHPAEAVALQDRSYDWFPGQPGGPRVDQHTTVNIPLDPQNDHLIWSLFNFVYGNIFCLGLMALIFSVKARDRKVFGDLAGARHHASSARILNIMATVLTSLSVFITITVLIIVYQLASHYSRYHYN</sequence>
<evidence type="ECO:0000256" key="7">
    <source>
        <dbReference type="SAM" id="Phobius"/>
    </source>
</evidence>
<reference evidence="8 9" key="1">
    <citation type="submission" date="2021-06" db="EMBL/GenBank/DDBJ databases">
        <authorList>
            <person name="Palmer J.M."/>
        </authorList>
    </citation>
    <scope>NUCLEOTIDE SEQUENCE [LARGE SCALE GENOMIC DNA]</scope>
    <source>
        <strain evidence="8 9">CL_MEX2019</strain>
        <tissue evidence="8">Muscle</tissue>
    </source>
</reference>
<dbReference type="PANTHER" id="PTHR13999:SF31">
    <property type="entry name" value="IFITM1-RELATED"/>
    <property type="match status" value="1"/>
</dbReference>
<evidence type="ECO:0000313" key="8">
    <source>
        <dbReference type="EMBL" id="MED6275402.1"/>
    </source>
</evidence>
<dbReference type="InterPro" id="IPR051517">
    <property type="entry name" value="IFITM_antiviral_protein"/>
</dbReference>
<dbReference type="PANTHER" id="PTHR13999">
    <property type="entry name" value="INTERFERON INDUCIBLE TRANSMEMBRANE PROTEIN"/>
    <property type="match status" value="1"/>
</dbReference>
<accession>A0ABU7DJV5</accession>
<organism evidence="8 9">
    <name type="scientific">Characodon lateralis</name>
    <dbReference type="NCBI Taxonomy" id="208331"/>
    <lineage>
        <taxon>Eukaryota</taxon>
        <taxon>Metazoa</taxon>
        <taxon>Chordata</taxon>
        <taxon>Craniata</taxon>
        <taxon>Vertebrata</taxon>
        <taxon>Euteleostomi</taxon>
        <taxon>Actinopterygii</taxon>
        <taxon>Neopterygii</taxon>
        <taxon>Teleostei</taxon>
        <taxon>Neoteleostei</taxon>
        <taxon>Acanthomorphata</taxon>
        <taxon>Ovalentaria</taxon>
        <taxon>Atherinomorphae</taxon>
        <taxon>Cyprinodontiformes</taxon>
        <taxon>Goodeidae</taxon>
        <taxon>Characodon</taxon>
    </lineage>
</organism>
<name>A0ABU7DJV5_9TELE</name>
<evidence type="ECO:0000256" key="1">
    <source>
        <dbReference type="ARBA" id="ARBA00004370"/>
    </source>
</evidence>
<evidence type="ECO:0000256" key="3">
    <source>
        <dbReference type="ARBA" id="ARBA00022692"/>
    </source>
</evidence>
<comment type="subcellular location">
    <subcellularLocation>
        <location evidence="1">Membrane</location>
    </subcellularLocation>
</comment>
<dbReference type="InterPro" id="IPR007593">
    <property type="entry name" value="CD225/Dispanin_fam"/>
</dbReference>
<dbReference type="Pfam" id="PF04505">
    <property type="entry name" value="CD225"/>
    <property type="match status" value="1"/>
</dbReference>
<comment type="caution">
    <text evidence="8">The sequence shown here is derived from an EMBL/GenBank/DDBJ whole genome shotgun (WGS) entry which is preliminary data.</text>
</comment>
<feature type="transmembrane region" description="Helical" evidence="7">
    <location>
        <begin position="135"/>
        <end position="162"/>
    </location>
</feature>
<comment type="similarity">
    <text evidence="2">Belongs to the CD225/Dispanin family.</text>
</comment>